<proteinExistence type="predicted"/>
<name>A0ABT7FV78_9CORY</name>
<evidence type="ECO:0000313" key="1">
    <source>
        <dbReference type="EMBL" id="MDK4289516.1"/>
    </source>
</evidence>
<sequence>MKNRLRLEVDANSHLKLPLVEFHDYFLSTQLELPLIMEDLDGNLVPTLLTYGKRIDRYRWCYSTGPDWPNNIDIDTGLCCIAKHIAKICNATRSNWVSILLDEIAIVNQQLVLKTRLPIADLDTFMCWQGFAIDSLGEQHIGPYQLETLDKHTALLKPVNVDACAFELIHTKNRAEGKCLYDKGHLDIGWGIGVPTEFFRKDDSGPFSPNHNQSPFVYTLQAGVNVPPNEYKHIFNIIKNADIGLPGVSSVHSRVMQENVTNQNSRISDLADTGNVKRPLYYTNYSPNNEMADTIIDACDLKLFKKLIRYLDLAQGHVDTSDGYTLCLEYPMFPGIWGRIPNSIRYLSKQMAPSRTHALATSLIAQPKADLAHVVELETQIDEEERKIVLGRLELRFRSKYMMPISPSGRFPLSNITE</sequence>
<comment type="caution">
    <text evidence="1">The sequence shown here is derived from an EMBL/GenBank/DDBJ whole genome shotgun (WGS) entry which is preliminary data.</text>
</comment>
<dbReference type="RefSeq" id="WP_284587582.1">
    <property type="nucleotide sequence ID" value="NZ_JASNUQ010000002.1"/>
</dbReference>
<evidence type="ECO:0000313" key="2">
    <source>
        <dbReference type="Proteomes" id="UP001239759"/>
    </source>
</evidence>
<keyword evidence="2" id="KW-1185">Reference proteome</keyword>
<dbReference type="EMBL" id="JASNUQ010000002">
    <property type="protein sequence ID" value="MDK4289516.1"/>
    <property type="molecule type" value="Genomic_DNA"/>
</dbReference>
<dbReference type="Proteomes" id="UP001239759">
    <property type="component" value="Unassembled WGS sequence"/>
</dbReference>
<reference evidence="1 2" key="1">
    <citation type="submission" date="2023-05" db="EMBL/GenBank/DDBJ databases">
        <title>Metabolic capabilities are highly conserved among human nasal-associated Corynebacterium species in pangenomic analyses.</title>
        <authorList>
            <person name="Tran T.H."/>
            <person name="Roberts A.Q."/>
            <person name="Escapa I.F."/>
            <person name="Gao W."/>
            <person name="Conlan S."/>
            <person name="Kong H."/>
            <person name="Segre J.A."/>
            <person name="Kelly M.S."/>
            <person name="Lemon K.P."/>
        </authorList>
    </citation>
    <scope>NUCLEOTIDE SEQUENCE [LARGE SCALE GENOMIC DNA]</scope>
    <source>
        <strain evidence="1 2">KPL3772</strain>
    </source>
</reference>
<accession>A0ABT7FV78</accession>
<organism evidence="1 2">
    <name type="scientific">Corynebacterium pseudodiphtheriticum</name>
    <dbReference type="NCBI Taxonomy" id="37637"/>
    <lineage>
        <taxon>Bacteria</taxon>
        <taxon>Bacillati</taxon>
        <taxon>Actinomycetota</taxon>
        <taxon>Actinomycetes</taxon>
        <taxon>Mycobacteriales</taxon>
        <taxon>Corynebacteriaceae</taxon>
        <taxon>Corynebacterium</taxon>
    </lineage>
</organism>
<gene>
    <name evidence="1" type="ORF">QPX23_02030</name>
</gene>
<protein>
    <submittedName>
        <fullName evidence="1">Uncharacterized protein</fullName>
    </submittedName>
</protein>